<gene>
    <name evidence="2" type="ORF">KM92DES2_11458</name>
</gene>
<accession>A0A212JP74</accession>
<proteinExistence type="predicted"/>
<dbReference type="Gene3D" id="3.30.450.40">
    <property type="match status" value="1"/>
</dbReference>
<feature type="domain" description="GAF" evidence="1">
    <location>
        <begin position="21"/>
        <end position="168"/>
    </location>
</feature>
<dbReference type="GeneID" id="72381288"/>
<evidence type="ECO:0000259" key="1">
    <source>
        <dbReference type="SMART" id="SM00065"/>
    </source>
</evidence>
<dbReference type="RefSeq" id="WP_022659885.1">
    <property type="nucleotide sequence ID" value="NZ_CABSIF010000006.1"/>
</dbReference>
<evidence type="ECO:0000313" key="2">
    <source>
        <dbReference type="EMBL" id="SBW01201.1"/>
    </source>
</evidence>
<dbReference type="EMBL" id="FLUP01000001">
    <property type="protein sequence ID" value="SBW01201.1"/>
    <property type="molecule type" value="Genomic_DNA"/>
</dbReference>
<dbReference type="InterPro" id="IPR003018">
    <property type="entry name" value="GAF"/>
</dbReference>
<name>A0A212JP74_9BACT</name>
<reference evidence="2" key="1">
    <citation type="submission" date="2016-04" db="EMBL/GenBank/DDBJ databases">
        <authorList>
            <person name="Evans L.H."/>
            <person name="Alamgir A."/>
            <person name="Owens N."/>
            <person name="Weber N.D."/>
            <person name="Virtaneva K."/>
            <person name="Barbian K."/>
            <person name="Babar A."/>
            <person name="Rosenke K."/>
        </authorList>
    </citation>
    <scope>NUCLEOTIDE SEQUENCE</scope>
    <source>
        <strain evidence="2">92-2</strain>
    </source>
</reference>
<dbReference type="InterPro" id="IPR029016">
    <property type="entry name" value="GAF-like_dom_sf"/>
</dbReference>
<protein>
    <recommendedName>
        <fullName evidence="1">GAF domain-containing protein</fullName>
    </recommendedName>
</protein>
<dbReference type="Pfam" id="PF01590">
    <property type="entry name" value="GAF"/>
    <property type="match status" value="1"/>
</dbReference>
<dbReference type="SUPFAM" id="SSF55781">
    <property type="entry name" value="GAF domain-like"/>
    <property type="match status" value="1"/>
</dbReference>
<dbReference type="SMART" id="SM00065">
    <property type="entry name" value="GAF"/>
    <property type="match status" value="1"/>
</dbReference>
<dbReference type="AlphaFoldDB" id="A0A212JP74"/>
<organism evidence="2">
    <name type="scientific">uncultured Desulfovibrio sp</name>
    <dbReference type="NCBI Taxonomy" id="167968"/>
    <lineage>
        <taxon>Bacteria</taxon>
        <taxon>Pseudomonadati</taxon>
        <taxon>Thermodesulfobacteriota</taxon>
        <taxon>Desulfovibrionia</taxon>
        <taxon>Desulfovibrionales</taxon>
        <taxon>Desulfovibrionaceae</taxon>
        <taxon>Desulfovibrio</taxon>
        <taxon>environmental samples</taxon>
    </lineage>
</organism>
<sequence length="184" mass="20192">MAHDYFRALRDVALVINSSLEPREVLHKITEQTAVTMGCKASTIRLLDSTGRFLLPSAAHGLSSTYMRKGPVEVKRSGLDGEVLSGKTIHLKDATADGRFQYPESAKAEGLVSVLSSPLMADGKAIGLIRVYSDVEREFSADEETFMEAVAAISALAIENSRLHEALRNNYELMAKHAYSLYED</sequence>